<evidence type="ECO:0000256" key="7">
    <source>
        <dbReference type="SAM" id="Phobius"/>
    </source>
</evidence>
<organism evidence="8 9">
    <name type="scientific">Roseivivax halodurans JCM 10272</name>
    <dbReference type="NCBI Taxonomy" id="1449350"/>
    <lineage>
        <taxon>Bacteria</taxon>
        <taxon>Pseudomonadati</taxon>
        <taxon>Pseudomonadota</taxon>
        <taxon>Alphaproteobacteria</taxon>
        <taxon>Rhodobacterales</taxon>
        <taxon>Roseobacteraceae</taxon>
        <taxon>Roseivivax</taxon>
    </lineage>
</organism>
<feature type="transmembrane region" description="Helical" evidence="7">
    <location>
        <begin position="90"/>
        <end position="115"/>
    </location>
</feature>
<reference evidence="8 9" key="1">
    <citation type="submission" date="2014-01" db="EMBL/GenBank/DDBJ databases">
        <title>Roseivivax halodurans JCM 10272 Genome Sequencing.</title>
        <authorList>
            <person name="Lai Q."/>
            <person name="Li G."/>
            <person name="Shao Z."/>
        </authorList>
    </citation>
    <scope>NUCLEOTIDE SEQUENCE [LARGE SCALE GENOMIC DNA]</scope>
    <source>
        <strain evidence="8 9">JCM 10272</strain>
    </source>
</reference>
<evidence type="ECO:0000256" key="1">
    <source>
        <dbReference type="ARBA" id="ARBA00004651"/>
    </source>
</evidence>
<evidence type="ECO:0008006" key="10">
    <source>
        <dbReference type="Google" id="ProtNLM"/>
    </source>
</evidence>
<feature type="transmembrane region" description="Helical" evidence="7">
    <location>
        <begin position="51"/>
        <end position="70"/>
    </location>
</feature>
<keyword evidence="6 7" id="KW-0472">Membrane</keyword>
<feature type="transmembrane region" description="Helical" evidence="7">
    <location>
        <begin position="153"/>
        <end position="174"/>
    </location>
</feature>
<evidence type="ECO:0000313" key="8">
    <source>
        <dbReference type="EMBL" id="ETX13171.1"/>
    </source>
</evidence>
<comment type="caution">
    <text evidence="8">The sequence shown here is derived from an EMBL/GenBank/DDBJ whole genome shotgun (WGS) entry which is preliminary data.</text>
</comment>
<keyword evidence="4 7" id="KW-0812">Transmembrane</keyword>
<dbReference type="RefSeq" id="WP_037265717.1">
    <property type="nucleotide sequence ID" value="NZ_JALZ01000034.1"/>
</dbReference>
<comment type="similarity">
    <text evidence="2">Belongs to the polysaccharide synthase family.</text>
</comment>
<accession>X7ED91</accession>
<dbReference type="PANTHER" id="PTHR30250:SF10">
    <property type="entry name" value="LIPOPOLYSACCHARIDE BIOSYNTHESIS PROTEIN WZXC"/>
    <property type="match status" value="1"/>
</dbReference>
<feature type="transmembrane region" description="Helical" evidence="7">
    <location>
        <begin position="300"/>
        <end position="323"/>
    </location>
</feature>
<evidence type="ECO:0000256" key="4">
    <source>
        <dbReference type="ARBA" id="ARBA00022692"/>
    </source>
</evidence>
<feature type="transmembrane region" description="Helical" evidence="7">
    <location>
        <begin position="121"/>
        <end position="141"/>
    </location>
</feature>
<dbReference type="AlphaFoldDB" id="X7ED91"/>
<evidence type="ECO:0000256" key="3">
    <source>
        <dbReference type="ARBA" id="ARBA00022475"/>
    </source>
</evidence>
<dbReference type="InterPro" id="IPR050833">
    <property type="entry name" value="Poly_Biosynth_Transport"/>
</dbReference>
<dbReference type="Proteomes" id="UP000022447">
    <property type="component" value="Unassembled WGS sequence"/>
</dbReference>
<keyword evidence="9" id="KW-1185">Reference proteome</keyword>
<feature type="transmembrane region" description="Helical" evidence="7">
    <location>
        <begin position="17"/>
        <end position="39"/>
    </location>
</feature>
<evidence type="ECO:0000256" key="2">
    <source>
        <dbReference type="ARBA" id="ARBA00007430"/>
    </source>
</evidence>
<feature type="transmembrane region" description="Helical" evidence="7">
    <location>
        <begin position="454"/>
        <end position="471"/>
    </location>
</feature>
<keyword evidence="5 7" id="KW-1133">Transmembrane helix</keyword>
<feature type="transmembrane region" description="Helical" evidence="7">
    <location>
        <begin position="335"/>
        <end position="359"/>
    </location>
</feature>
<comment type="subcellular location">
    <subcellularLocation>
        <location evidence="1">Cell membrane</location>
        <topology evidence="1">Multi-pass membrane protein</topology>
    </subcellularLocation>
</comment>
<keyword evidence="3" id="KW-1003">Cell membrane</keyword>
<dbReference type="Pfam" id="PF13440">
    <property type="entry name" value="Polysacc_synt_3"/>
    <property type="match status" value="1"/>
</dbReference>
<evidence type="ECO:0000256" key="6">
    <source>
        <dbReference type="ARBA" id="ARBA00023136"/>
    </source>
</evidence>
<dbReference type="GO" id="GO:0005886">
    <property type="term" value="C:plasma membrane"/>
    <property type="evidence" value="ECO:0007669"/>
    <property type="project" value="UniProtKB-SubCell"/>
</dbReference>
<dbReference type="STRING" id="1449350.OCH239_12945"/>
<feature type="transmembrane region" description="Helical" evidence="7">
    <location>
        <begin position="379"/>
        <end position="403"/>
    </location>
</feature>
<evidence type="ECO:0000313" key="9">
    <source>
        <dbReference type="Proteomes" id="UP000022447"/>
    </source>
</evidence>
<protein>
    <recommendedName>
        <fullName evidence="10">Polysaccharide biosynthesis protein</fullName>
    </recommendedName>
</protein>
<dbReference type="EMBL" id="JALZ01000034">
    <property type="protein sequence ID" value="ETX13171.1"/>
    <property type="molecule type" value="Genomic_DNA"/>
</dbReference>
<sequence length="484" mass="51584">MSDPVASLSEVKARHGFFTNVGSLVFARAFLAASQVLVLPVLARHLTVEDFALMALAMSVVIFAGVLSDAGLGRSLIRSPVYNQAEWSTVFWLLAAVGGGLFLGVVIAAPVWSWIFAAPALWPVLSLLACVPFLQALSAAHNAEIERREDYALIARIHLIAAVVGLMVAVGLALVGAGLWALVLQQLVLAGVRFAGLAFFSNFRPSLVFSRDLIGPHLRFARDTVTTSLLATLQGQAATLAVGKLLGTGALGIFAMMQRFARLPQFGLVGPLSTVIYVRMAKAQASLERLVEIYLASTRLIATILFVPLALIAVSGDAIFPVFLGAQWASVAPVFALAIPGIVIEATTITCLVCLFRALGRTDLQFRLVLEGTLLQVPLMVVAATISLEAAAASLTLWALVYVPRGWMLARRLVPLAIRDCLAAVARPLVCTCFAIVAHLYSADMLWPGGLGEIASAILLTVMALAVLFVWDNRNIRAAIALLR</sequence>
<proteinExistence type="inferred from homology"/>
<gene>
    <name evidence="8" type="ORF">OCH239_12945</name>
</gene>
<dbReference type="OrthoDB" id="7605542at2"/>
<dbReference type="PANTHER" id="PTHR30250">
    <property type="entry name" value="PST FAMILY PREDICTED COLANIC ACID TRANSPORTER"/>
    <property type="match status" value="1"/>
</dbReference>
<dbReference type="eggNOG" id="COG2244">
    <property type="taxonomic scope" value="Bacteria"/>
</dbReference>
<name>X7ED91_9RHOB</name>
<evidence type="ECO:0000256" key="5">
    <source>
        <dbReference type="ARBA" id="ARBA00022989"/>
    </source>
</evidence>